<name>A0A1J4KMX1_9EUKA</name>
<dbReference type="GO" id="GO:0000978">
    <property type="term" value="F:RNA polymerase II cis-regulatory region sequence-specific DNA binding"/>
    <property type="evidence" value="ECO:0007669"/>
    <property type="project" value="TreeGrafter"/>
</dbReference>
<dbReference type="GO" id="GO:0005634">
    <property type="term" value="C:nucleus"/>
    <property type="evidence" value="ECO:0007669"/>
    <property type="project" value="TreeGrafter"/>
</dbReference>
<dbReference type="OrthoDB" id="2143914at2759"/>
<protein>
    <submittedName>
        <fullName evidence="3">Myb-like DNA-binding domain containing protein</fullName>
    </submittedName>
</protein>
<dbReference type="PROSITE" id="PS50090">
    <property type="entry name" value="MYB_LIKE"/>
    <property type="match status" value="1"/>
</dbReference>
<dbReference type="Pfam" id="PF00249">
    <property type="entry name" value="Myb_DNA-binding"/>
    <property type="match status" value="1"/>
</dbReference>
<gene>
    <name evidence="3" type="ORF">TRFO_19971</name>
</gene>
<evidence type="ECO:0000313" key="4">
    <source>
        <dbReference type="Proteomes" id="UP000179807"/>
    </source>
</evidence>
<dbReference type="EMBL" id="MLAK01000604">
    <property type="protein sequence ID" value="OHT10733.1"/>
    <property type="molecule type" value="Genomic_DNA"/>
</dbReference>
<organism evidence="3 4">
    <name type="scientific">Tritrichomonas foetus</name>
    <dbReference type="NCBI Taxonomy" id="1144522"/>
    <lineage>
        <taxon>Eukaryota</taxon>
        <taxon>Metamonada</taxon>
        <taxon>Parabasalia</taxon>
        <taxon>Tritrichomonadida</taxon>
        <taxon>Tritrichomonadidae</taxon>
        <taxon>Tritrichomonas</taxon>
    </lineage>
</organism>
<evidence type="ECO:0000313" key="3">
    <source>
        <dbReference type="EMBL" id="OHT10733.1"/>
    </source>
</evidence>
<comment type="caution">
    <text evidence="3">The sequence shown here is derived from an EMBL/GenBank/DDBJ whole genome shotgun (WGS) entry which is preliminary data.</text>
</comment>
<keyword evidence="4" id="KW-1185">Reference proteome</keyword>
<dbReference type="InterPro" id="IPR017930">
    <property type="entry name" value="Myb_dom"/>
</dbReference>
<dbReference type="SMART" id="SM00717">
    <property type="entry name" value="SANT"/>
    <property type="match status" value="1"/>
</dbReference>
<dbReference type="VEuPathDB" id="TrichDB:TRFO_19971"/>
<proteinExistence type="predicted"/>
<evidence type="ECO:0000259" key="2">
    <source>
        <dbReference type="PROSITE" id="PS51294"/>
    </source>
</evidence>
<dbReference type="RefSeq" id="XP_068363869.1">
    <property type="nucleotide sequence ID" value="XM_068501122.1"/>
</dbReference>
<feature type="domain" description="Myb-like" evidence="1">
    <location>
        <begin position="18"/>
        <end position="68"/>
    </location>
</feature>
<dbReference type="InterPro" id="IPR050560">
    <property type="entry name" value="MYB_TF"/>
</dbReference>
<dbReference type="Proteomes" id="UP000179807">
    <property type="component" value="Unassembled WGS sequence"/>
</dbReference>
<dbReference type="PANTHER" id="PTHR45614:SF253">
    <property type="entry name" value="CHROMOSOME UNDETERMINED SCAFFOLD_38, WHOLE GENOME SHOTGUN SEQUENCE"/>
    <property type="match status" value="1"/>
</dbReference>
<evidence type="ECO:0000259" key="1">
    <source>
        <dbReference type="PROSITE" id="PS50090"/>
    </source>
</evidence>
<dbReference type="AlphaFoldDB" id="A0A1J4KMX1"/>
<feature type="domain" description="HTH myb-type" evidence="2">
    <location>
        <begin position="18"/>
        <end position="72"/>
    </location>
</feature>
<reference evidence="3" key="1">
    <citation type="submission" date="2016-10" db="EMBL/GenBank/DDBJ databases">
        <authorList>
            <person name="Benchimol M."/>
            <person name="Almeida L.G."/>
            <person name="Vasconcelos A.T."/>
            <person name="Perreira-Neves A."/>
            <person name="Rosa I.A."/>
            <person name="Tasca T."/>
            <person name="Bogo M.R."/>
            <person name="de Souza W."/>
        </authorList>
    </citation>
    <scope>NUCLEOTIDE SEQUENCE [LARGE SCALE GENOMIC DNA]</scope>
    <source>
        <strain evidence="3">K</strain>
    </source>
</reference>
<sequence length="175" mass="20867">MTNKTPKQCRERYENYVNPKITNSEWTNDEEQMLIKKYVEMGPHWVKLSKFFKTRSVNNIRNKWLMLKRKNQINLDIFPKMELIDSNDESSVGSPDNIDNIEKSELSDELDKLEEDIEAKDKLKSIDIPNFAIEEIENDNEDIFSFVESKVKDYPIFDTPRSDFELTMESFYPFF</sequence>
<dbReference type="CDD" id="cd00167">
    <property type="entry name" value="SANT"/>
    <property type="match status" value="1"/>
</dbReference>
<dbReference type="PROSITE" id="PS51294">
    <property type="entry name" value="HTH_MYB"/>
    <property type="match status" value="1"/>
</dbReference>
<dbReference type="Gene3D" id="1.10.10.60">
    <property type="entry name" value="Homeodomain-like"/>
    <property type="match status" value="1"/>
</dbReference>
<dbReference type="GeneID" id="94835826"/>
<dbReference type="GO" id="GO:0000981">
    <property type="term" value="F:DNA-binding transcription factor activity, RNA polymerase II-specific"/>
    <property type="evidence" value="ECO:0007669"/>
    <property type="project" value="TreeGrafter"/>
</dbReference>
<dbReference type="SUPFAM" id="SSF46689">
    <property type="entry name" value="Homeodomain-like"/>
    <property type="match status" value="1"/>
</dbReference>
<accession>A0A1J4KMX1</accession>
<dbReference type="PANTHER" id="PTHR45614">
    <property type="entry name" value="MYB PROTEIN-RELATED"/>
    <property type="match status" value="1"/>
</dbReference>
<dbReference type="InterPro" id="IPR009057">
    <property type="entry name" value="Homeodomain-like_sf"/>
</dbReference>
<dbReference type="InterPro" id="IPR001005">
    <property type="entry name" value="SANT/Myb"/>
</dbReference>